<gene>
    <name evidence="6" type="ORF">KL86DYS1_10916</name>
</gene>
<organism evidence="6">
    <name type="scientific">uncultured Dysgonomonas sp</name>
    <dbReference type="NCBI Taxonomy" id="206096"/>
    <lineage>
        <taxon>Bacteria</taxon>
        <taxon>Pseudomonadati</taxon>
        <taxon>Bacteroidota</taxon>
        <taxon>Bacteroidia</taxon>
        <taxon>Bacteroidales</taxon>
        <taxon>Dysgonomonadaceae</taxon>
        <taxon>Dysgonomonas</taxon>
        <taxon>environmental samples</taxon>
    </lineage>
</organism>
<evidence type="ECO:0000313" key="6">
    <source>
        <dbReference type="EMBL" id="SBV93623.1"/>
    </source>
</evidence>
<dbReference type="InterPro" id="IPR009057">
    <property type="entry name" value="Homeodomain-like_sf"/>
</dbReference>
<accession>A0A212J2B7</accession>
<proteinExistence type="predicted"/>
<protein>
    <recommendedName>
        <fullName evidence="5">HTH tetR-type domain-containing protein</fullName>
    </recommendedName>
</protein>
<dbReference type="Gene3D" id="1.10.357.10">
    <property type="entry name" value="Tetracycline Repressor, domain 2"/>
    <property type="match status" value="1"/>
</dbReference>
<dbReference type="EMBL" id="FLUM01000001">
    <property type="protein sequence ID" value="SBV93623.1"/>
    <property type="molecule type" value="Genomic_DNA"/>
</dbReference>
<evidence type="ECO:0000256" key="4">
    <source>
        <dbReference type="PROSITE-ProRule" id="PRU00335"/>
    </source>
</evidence>
<keyword evidence="3" id="KW-0804">Transcription</keyword>
<dbReference type="InterPro" id="IPR054156">
    <property type="entry name" value="YxaF_TetR_C"/>
</dbReference>
<evidence type="ECO:0000256" key="3">
    <source>
        <dbReference type="ARBA" id="ARBA00023163"/>
    </source>
</evidence>
<dbReference type="PROSITE" id="PS50977">
    <property type="entry name" value="HTH_TETR_2"/>
    <property type="match status" value="1"/>
</dbReference>
<dbReference type="Pfam" id="PF00440">
    <property type="entry name" value="TetR_N"/>
    <property type="match status" value="1"/>
</dbReference>
<dbReference type="InterPro" id="IPR001647">
    <property type="entry name" value="HTH_TetR"/>
</dbReference>
<dbReference type="AlphaFoldDB" id="A0A212J2B7"/>
<dbReference type="SUPFAM" id="SSF48498">
    <property type="entry name" value="Tetracyclin repressor-like, C-terminal domain"/>
    <property type="match status" value="1"/>
</dbReference>
<dbReference type="InterPro" id="IPR036271">
    <property type="entry name" value="Tet_transcr_reg_TetR-rel_C_sf"/>
</dbReference>
<evidence type="ECO:0000259" key="5">
    <source>
        <dbReference type="PROSITE" id="PS50977"/>
    </source>
</evidence>
<evidence type="ECO:0000256" key="1">
    <source>
        <dbReference type="ARBA" id="ARBA00023015"/>
    </source>
</evidence>
<dbReference type="SUPFAM" id="SSF46689">
    <property type="entry name" value="Homeodomain-like"/>
    <property type="match status" value="1"/>
</dbReference>
<dbReference type="Pfam" id="PF21993">
    <property type="entry name" value="TetR_C_13_2"/>
    <property type="match status" value="1"/>
</dbReference>
<dbReference type="InterPro" id="IPR023772">
    <property type="entry name" value="DNA-bd_HTH_TetR-type_CS"/>
</dbReference>
<name>A0A212J2B7_9BACT</name>
<keyword evidence="1" id="KW-0805">Transcription regulation</keyword>
<dbReference type="GO" id="GO:0003677">
    <property type="term" value="F:DNA binding"/>
    <property type="evidence" value="ECO:0007669"/>
    <property type="project" value="UniProtKB-UniRule"/>
</dbReference>
<feature type="DNA-binding region" description="H-T-H motif" evidence="4">
    <location>
        <begin position="30"/>
        <end position="49"/>
    </location>
</feature>
<sequence>MYMPKIQTNKEELIRKSMLVFIKTGYFHTTLSSLAKACNIEKPHFYYYFKDKKDLMNQVLIYASDQIQNLVFDTAYKEGMEPSARLHTILDNVLKIHTKNKYGCLMGNTLLETVGRESYFKPVLCTYFNRWRETLTHLYLTTYEEELAKDMANEDVAKLQGGIMLMRLYDDKDVLKKVTDNIKTRL</sequence>
<keyword evidence="2 4" id="KW-0238">DNA-binding</keyword>
<evidence type="ECO:0000256" key="2">
    <source>
        <dbReference type="ARBA" id="ARBA00023125"/>
    </source>
</evidence>
<feature type="domain" description="HTH tetR-type" evidence="5">
    <location>
        <begin position="7"/>
        <end position="67"/>
    </location>
</feature>
<dbReference type="PROSITE" id="PS01081">
    <property type="entry name" value="HTH_TETR_1"/>
    <property type="match status" value="1"/>
</dbReference>
<dbReference type="PANTHER" id="PTHR47506:SF7">
    <property type="entry name" value="TRANSCRIPTIONAL REGULATORY PROTEIN"/>
    <property type="match status" value="1"/>
</dbReference>
<reference evidence="6" key="1">
    <citation type="submission" date="2016-04" db="EMBL/GenBank/DDBJ databases">
        <authorList>
            <person name="Evans L.H."/>
            <person name="Alamgir A."/>
            <person name="Owens N."/>
            <person name="Weber N.D."/>
            <person name="Virtaneva K."/>
            <person name="Barbian K."/>
            <person name="Babar A."/>
            <person name="Rosenke K."/>
        </authorList>
    </citation>
    <scope>NUCLEOTIDE SEQUENCE</scope>
    <source>
        <strain evidence="6">86-1</strain>
    </source>
</reference>
<dbReference type="PANTHER" id="PTHR47506">
    <property type="entry name" value="TRANSCRIPTIONAL REGULATORY PROTEIN"/>
    <property type="match status" value="1"/>
</dbReference>